<accession>A0A0F9BZB4</accession>
<evidence type="ECO:0000313" key="2">
    <source>
        <dbReference type="EMBL" id="KKL27199.1"/>
    </source>
</evidence>
<feature type="non-terminal residue" evidence="2">
    <location>
        <position position="1"/>
    </location>
</feature>
<sequence>VNLGDLVHEGDLVMGGTNQATCQPPKSRQTGTPAAKSKQVHSLLPRQANPVRFHEVTSRGEVDFHDDMAGMKCAMDSAAFFDAYNKWRPKMSDDLTLAGNDGKGGHSSVTLVPYMDDQGEMQVAMAIKKASVGQTICDLDKLAHFS</sequence>
<name>A0A0F9BZB4_9ZZZZ</name>
<reference evidence="2" key="1">
    <citation type="journal article" date="2015" name="Nature">
        <title>Complex archaea that bridge the gap between prokaryotes and eukaryotes.</title>
        <authorList>
            <person name="Spang A."/>
            <person name="Saw J.H."/>
            <person name="Jorgensen S.L."/>
            <person name="Zaremba-Niedzwiedzka K."/>
            <person name="Martijn J."/>
            <person name="Lind A.E."/>
            <person name="van Eijk R."/>
            <person name="Schleper C."/>
            <person name="Guy L."/>
            <person name="Ettema T.J."/>
        </authorList>
    </citation>
    <scope>NUCLEOTIDE SEQUENCE</scope>
</reference>
<evidence type="ECO:0000256" key="1">
    <source>
        <dbReference type="SAM" id="MobiDB-lite"/>
    </source>
</evidence>
<dbReference type="AlphaFoldDB" id="A0A0F9BZB4"/>
<gene>
    <name evidence="2" type="ORF">LCGC14_2387600</name>
</gene>
<proteinExistence type="predicted"/>
<dbReference type="EMBL" id="LAZR01035554">
    <property type="protein sequence ID" value="KKL27199.1"/>
    <property type="molecule type" value="Genomic_DNA"/>
</dbReference>
<feature type="compositionally biased region" description="Polar residues" evidence="1">
    <location>
        <begin position="16"/>
        <end position="32"/>
    </location>
</feature>
<comment type="caution">
    <text evidence="2">The sequence shown here is derived from an EMBL/GenBank/DDBJ whole genome shotgun (WGS) entry which is preliminary data.</text>
</comment>
<feature type="region of interest" description="Disordered" evidence="1">
    <location>
        <begin position="15"/>
        <end position="36"/>
    </location>
</feature>
<organism evidence="2">
    <name type="scientific">marine sediment metagenome</name>
    <dbReference type="NCBI Taxonomy" id="412755"/>
    <lineage>
        <taxon>unclassified sequences</taxon>
        <taxon>metagenomes</taxon>
        <taxon>ecological metagenomes</taxon>
    </lineage>
</organism>
<protein>
    <submittedName>
        <fullName evidence="2">Uncharacterized protein</fullName>
    </submittedName>
</protein>